<dbReference type="GO" id="GO:0005509">
    <property type="term" value="F:calcium ion binding"/>
    <property type="evidence" value="ECO:0007669"/>
    <property type="project" value="InterPro"/>
</dbReference>
<dbReference type="KEGG" id="bspl:114844168"/>
<feature type="domain" description="Phospholipase A2-like central" evidence="10">
    <location>
        <begin position="504"/>
        <end position="616"/>
    </location>
</feature>
<feature type="compositionally biased region" description="Low complexity" evidence="9">
    <location>
        <begin position="383"/>
        <end position="443"/>
    </location>
</feature>
<evidence type="ECO:0000313" key="11">
    <source>
        <dbReference type="Proteomes" id="UP000515150"/>
    </source>
</evidence>
<dbReference type="PRINTS" id="PR00389">
    <property type="entry name" value="PHPHLIPASEA2"/>
</dbReference>
<keyword evidence="8" id="KW-0732">Signal</keyword>
<feature type="compositionally biased region" description="Polar residues" evidence="9">
    <location>
        <begin position="166"/>
        <end position="176"/>
    </location>
</feature>
<feature type="active site" evidence="4">
    <location>
        <position position="549"/>
    </location>
</feature>
<name>A0A6P7KXD4_BETSP</name>
<dbReference type="Pfam" id="PF00068">
    <property type="entry name" value="Phospholip_A2_1"/>
    <property type="match status" value="2"/>
</dbReference>
<feature type="region of interest" description="Disordered" evidence="9">
    <location>
        <begin position="298"/>
        <end position="462"/>
    </location>
</feature>
<comment type="cofactor">
    <cofactor evidence="5">
        <name>Ca(2+)</name>
        <dbReference type="ChEBI" id="CHEBI:29108"/>
    </cofactor>
    <text evidence="5">Binds 1 Ca(2+) ion per subunit.</text>
</comment>
<keyword evidence="2 8" id="KW-0964">Secreted</keyword>
<dbReference type="OrthoDB" id="8856917at2759"/>
<comment type="similarity">
    <text evidence="7">Belongs to the phospholipase A2 family.</text>
</comment>
<feature type="binding site" evidence="5">
    <location>
        <position position="531"/>
    </location>
    <ligand>
        <name>Ca(2+)</name>
        <dbReference type="ChEBI" id="CHEBI:29108"/>
    </ligand>
</feature>
<feature type="compositionally biased region" description="Low complexity" evidence="9">
    <location>
        <begin position="184"/>
        <end position="194"/>
    </location>
</feature>
<evidence type="ECO:0000259" key="10">
    <source>
        <dbReference type="SMART" id="SM00085"/>
    </source>
</evidence>
<dbReference type="GO" id="GO:0005576">
    <property type="term" value="C:extracellular region"/>
    <property type="evidence" value="ECO:0007669"/>
    <property type="project" value="UniProtKB-SubCell"/>
</dbReference>
<dbReference type="GO" id="GO:0047498">
    <property type="term" value="F:calcium-dependent phospholipase A2 activity"/>
    <property type="evidence" value="ECO:0007669"/>
    <property type="project" value="TreeGrafter"/>
</dbReference>
<feature type="disulfide bond" evidence="6">
    <location>
        <begin position="561"/>
        <end position="586"/>
    </location>
</feature>
<evidence type="ECO:0000313" key="13">
    <source>
        <dbReference type="RefSeq" id="XP_028987138.1"/>
    </source>
</evidence>
<dbReference type="GO" id="GO:0016042">
    <property type="term" value="P:lipid catabolic process"/>
    <property type="evidence" value="ECO:0007669"/>
    <property type="project" value="InterPro"/>
</dbReference>
<evidence type="ECO:0000256" key="2">
    <source>
        <dbReference type="ARBA" id="ARBA00022525"/>
    </source>
</evidence>
<dbReference type="AlphaFoldDB" id="A0A6P7KXD4"/>
<feature type="binding site" evidence="5">
    <location>
        <position position="529"/>
    </location>
    <ligand>
        <name>Ca(2+)</name>
        <dbReference type="ChEBI" id="CHEBI:29108"/>
    </ligand>
</feature>
<dbReference type="SMART" id="SM00085">
    <property type="entry name" value="PA2c"/>
    <property type="match status" value="2"/>
</dbReference>
<feature type="compositionally biased region" description="Acidic residues" evidence="9">
    <location>
        <begin position="326"/>
        <end position="335"/>
    </location>
</feature>
<feature type="compositionally biased region" description="Polar residues" evidence="9">
    <location>
        <begin position="364"/>
        <end position="376"/>
    </location>
</feature>
<sequence>MFLVWTLVLWALPHALSARSLFCLEPEAADRSADHMIDCLGRRFTWLHSVFDDFPSVMSFALRLRCETGLCPRDLEDYGCACRYGAAGDAVDDLDACCDAHRRCHRNAAPCRQQPPALNLTCAAVNSSCGGAAGRCERTLCGCDRAAVDCVRQSFYNSTLRGFAGSSCSASNQTDTADVPPAVSGSDSSQINSSQAAELDPLTPSPAHNWTDAGGTDAGTLAPTQLTHAEVNEAEEEELLLHVVSKDLNGTVTEEALEQEDLREDVMTPSPAAASLGLVVNETRSWSVVTSEEGSIVMTTRPQTVKPRIGQDEKTTTSHTTIPSESSEDEEEASDEQGQNQLTTVTSPPATTATTEATRGRSTLSTVTSPAAQTETIMRPSIPVRTTAAAPRDPTPAAVSSLQPGQESTSTAAQQTTQGRRVTTETSASRTTAEAESQEETSTGKPTDSSQEKDPNDGGVAQRRSLPSFAWSLLDSVGLPDVQLQPESEECRRPFTLFGGQARELPALGEMLRCLTGRCPHEYEMYGCYCGQHGAGPPLDQLDRCCFFHHCCLKQIGSMGCRSDRRLGTRVTCEDGKPRCQGATRCDRLQCVCDRTTAECMAAAHFNHSLPTQHCRGPAPTCRRPSRPPKPQLSPQSSEESEDEEDASEEPGPHSVQNSDESTDLQDEGKLHPSAETFIPTTVPASSEELKAPPTSAGIHTYDHRPSAGQSQGPKPAETPERTEEEEGGEEEEEEEGGEEEEEEEEDAN</sequence>
<dbReference type="GO" id="GO:0050482">
    <property type="term" value="P:arachidonate secretion"/>
    <property type="evidence" value="ECO:0007669"/>
    <property type="project" value="InterPro"/>
</dbReference>
<dbReference type="InterPro" id="IPR016090">
    <property type="entry name" value="PLA2-like_dom"/>
</dbReference>
<protein>
    <submittedName>
        <fullName evidence="12 13">Otoconin-90</fullName>
    </submittedName>
</protein>
<dbReference type="PROSITE" id="PS00118">
    <property type="entry name" value="PA2_HIS"/>
    <property type="match status" value="2"/>
</dbReference>
<feature type="disulfide bond" evidence="6">
    <location>
        <begin position="530"/>
        <end position="546"/>
    </location>
</feature>
<dbReference type="GeneID" id="114844168"/>
<keyword evidence="11" id="KW-1185">Reference proteome</keyword>
<dbReference type="GO" id="GO:0006644">
    <property type="term" value="P:phospholipid metabolic process"/>
    <property type="evidence" value="ECO:0007669"/>
    <property type="project" value="InterPro"/>
</dbReference>
<dbReference type="InterPro" id="IPR041798">
    <property type="entry name" value="Otoconin-90"/>
</dbReference>
<feature type="disulfide bond" evidence="6">
    <location>
        <begin position="545"/>
        <end position="600"/>
    </location>
</feature>
<dbReference type="Proteomes" id="UP000515150">
    <property type="component" value="Chromosome 17"/>
</dbReference>
<keyword evidence="3 6" id="KW-1015">Disulfide bond</keyword>
<dbReference type="GO" id="GO:0005543">
    <property type="term" value="F:phospholipid binding"/>
    <property type="evidence" value="ECO:0007669"/>
    <property type="project" value="TreeGrafter"/>
</dbReference>
<dbReference type="CDD" id="cd04707">
    <property type="entry name" value="otoconin_90"/>
    <property type="match status" value="1"/>
</dbReference>
<evidence type="ECO:0000256" key="9">
    <source>
        <dbReference type="SAM" id="MobiDB-lite"/>
    </source>
</evidence>
<evidence type="ECO:0000256" key="7">
    <source>
        <dbReference type="RuleBase" id="RU003654"/>
    </source>
</evidence>
<feature type="disulfide bond" evidence="6">
    <location>
        <begin position="552"/>
        <end position="593"/>
    </location>
</feature>
<dbReference type="SUPFAM" id="SSF48619">
    <property type="entry name" value="Phospholipase A2, PLA2"/>
    <property type="match status" value="2"/>
</dbReference>
<dbReference type="InterPro" id="IPR033113">
    <property type="entry name" value="PLA2_histidine"/>
</dbReference>
<dbReference type="RefSeq" id="XP_028987138.1">
    <property type="nucleotide sequence ID" value="XM_029131305.3"/>
</dbReference>
<dbReference type="PROSITE" id="PS00119">
    <property type="entry name" value="PA2_ASP"/>
    <property type="match status" value="1"/>
</dbReference>
<comment type="subcellular location">
    <subcellularLocation>
        <location evidence="1 8">Secreted</location>
    </subcellularLocation>
</comment>
<dbReference type="Gene3D" id="1.20.90.10">
    <property type="entry name" value="Phospholipase A2 domain"/>
    <property type="match status" value="2"/>
</dbReference>
<evidence type="ECO:0000256" key="3">
    <source>
        <dbReference type="ARBA" id="ARBA00023157"/>
    </source>
</evidence>
<evidence type="ECO:0000256" key="5">
    <source>
        <dbReference type="PIRSR" id="PIRSR601211-2"/>
    </source>
</evidence>
<dbReference type="InterPro" id="IPR001211">
    <property type="entry name" value="PLA2"/>
</dbReference>
<evidence type="ECO:0000256" key="6">
    <source>
        <dbReference type="PIRSR" id="PIRSR601211-3"/>
    </source>
</evidence>
<feature type="compositionally biased region" description="Acidic residues" evidence="9">
    <location>
        <begin position="639"/>
        <end position="649"/>
    </location>
</feature>
<dbReference type="InterPro" id="IPR036444">
    <property type="entry name" value="PLipase_A2_dom_sf"/>
</dbReference>
<dbReference type="PANTHER" id="PTHR11716:SF1">
    <property type="entry name" value="OTOCONIN-90"/>
    <property type="match status" value="1"/>
</dbReference>
<evidence type="ECO:0000256" key="4">
    <source>
        <dbReference type="PIRSR" id="PIRSR601211-1"/>
    </source>
</evidence>
<feature type="region of interest" description="Disordered" evidence="9">
    <location>
        <begin position="166"/>
        <end position="220"/>
    </location>
</feature>
<feature type="chain" id="PRO_5044519010" evidence="8">
    <location>
        <begin position="19"/>
        <end position="749"/>
    </location>
</feature>
<accession>A0A6P7KXD4</accession>
<keyword evidence="5" id="KW-0106">Calcium</keyword>
<evidence type="ECO:0000313" key="12">
    <source>
        <dbReference type="RefSeq" id="XP_028987137.1"/>
    </source>
</evidence>
<reference evidence="12 13" key="1">
    <citation type="submission" date="2025-04" db="UniProtKB">
        <authorList>
            <consortium name="RefSeq"/>
        </authorList>
    </citation>
    <scope>IDENTIFICATION</scope>
</reference>
<feature type="region of interest" description="Disordered" evidence="9">
    <location>
        <begin position="614"/>
        <end position="749"/>
    </location>
</feature>
<dbReference type="RefSeq" id="XP_028987137.1">
    <property type="nucleotide sequence ID" value="XM_029131304.3"/>
</dbReference>
<feature type="domain" description="Phospholipase A2-like central" evidence="10">
    <location>
        <begin position="56"/>
        <end position="169"/>
    </location>
</feature>
<feature type="compositionally biased region" description="Low complexity" evidence="9">
    <location>
        <begin position="343"/>
        <end position="363"/>
    </location>
</feature>
<feature type="compositionally biased region" description="Acidic residues" evidence="9">
    <location>
        <begin position="723"/>
        <end position="749"/>
    </location>
</feature>
<organism evidence="11 13">
    <name type="scientific">Betta splendens</name>
    <name type="common">Siamese fighting fish</name>
    <dbReference type="NCBI Taxonomy" id="158456"/>
    <lineage>
        <taxon>Eukaryota</taxon>
        <taxon>Metazoa</taxon>
        <taxon>Chordata</taxon>
        <taxon>Craniata</taxon>
        <taxon>Vertebrata</taxon>
        <taxon>Euteleostomi</taxon>
        <taxon>Actinopterygii</taxon>
        <taxon>Neopterygii</taxon>
        <taxon>Teleostei</taxon>
        <taxon>Neoteleostei</taxon>
        <taxon>Acanthomorphata</taxon>
        <taxon>Anabantaria</taxon>
        <taxon>Anabantiformes</taxon>
        <taxon>Anabantoidei</taxon>
        <taxon>Osphronemidae</taxon>
        <taxon>Betta</taxon>
    </lineage>
</organism>
<dbReference type="CTD" id="729330"/>
<dbReference type="InterPro" id="IPR033112">
    <property type="entry name" value="PLA2_Asp_AS"/>
</dbReference>
<dbReference type="PANTHER" id="PTHR11716">
    <property type="entry name" value="PHOSPHOLIPASE A2 FAMILY MEMBER"/>
    <property type="match status" value="1"/>
</dbReference>
<evidence type="ECO:0000256" key="8">
    <source>
        <dbReference type="RuleBase" id="RU361236"/>
    </source>
</evidence>
<evidence type="ECO:0000256" key="1">
    <source>
        <dbReference type="ARBA" id="ARBA00004613"/>
    </source>
</evidence>
<feature type="signal peptide" evidence="8">
    <location>
        <begin position="1"/>
        <end position="18"/>
    </location>
</feature>
<feature type="active site" evidence="4">
    <location>
        <position position="594"/>
    </location>
</feature>
<feature type="disulfide bond" evidence="6">
    <location>
        <begin position="580"/>
        <end position="591"/>
    </location>
</feature>
<proteinExistence type="inferred from homology"/>
<gene>
    <name evidence="12 13" type="primary">oc90</name>
</gene>
<keyword evidence="5" id="KW-0479">Metal-binding</keyword>